<keyword evidence="5" id="KW-0571">Peptide transport</keyword>
<dbReference type="CDD" id="cd17346">
    <property type="entry name" value="MFS_DtpA_like"/>
    <property type="match status" value="1"/>
</dbReference>
<evidence type="ECO:0000256" key="9">
    <source>
        <dbReference type="SAM" id="Phobius"/>
    </source>
</evidence>
<accession>A0A108UCC9</accession>
<feature type="transmembrane region" description="Helical" evidence="9">
    <location>
        <begin position="380"/>
        <end position="398"/>
    </location>
</feature>
<dbReference type="SUPFAM" id="SSF103473">
    <property type="entry name" value="MFS general substrate transporter"/>
    <property type="match status" value="1"/>
</dbReference>
<dbReference type="InterPro" id="IPR036259">
    <property type="entry name" value="MFS_trans_sf"/>
</dbReference>
<evidence type="ECO:0000256" key="2">
    <source>
        <dbReference type="ARBA" id="ARBA00022448"/>
    </source>
</evidence>
<evidence type="ECO:0000256" key="3">
    <source>
        <dbReference type="ARBA" id="ARBA00022475"/>
    </source>
</evidence>
<keyword evidence="5" id="KW-0653">Protein transport</keyword>
<evidence type="ECO:0000256" key="5">
    <source>
        <dbReference type="ARBA" id="ARBA00022856"/>
    </source>
</evidence>
<keyword evidence="11" id="KW-1185">Reference proteome</keyword>
<dbReference type="GeneID" id="97905127"/>
<dbReference type="GO" id="GO:1904680">
    <property type="term" value="F:peptide transmembrane transporter activity"/>
    <property type="evidence" value="ECO:0007669"/>
    <property type="project" value="InterPro"/>
</dbReference>
<dbReference type="InterPro" id="IPR000109">
    <property type="entry name" value="POT_fam"/>
</dbReference>
<dbReference type="InterPro" id="IPR018456">
    <property type="entry name" value="PTR2_symporter_CS"/>
</dbReference>
<protein>
    <submittedName>
        <fullName evidence="10">Di-/tripeptide transporter</fullName>
    </submittedName>
</protein>
<comment type="subcellular location">
    <subcellularLocation>
        <location evidence="1">Cell membrane</location>
        <topology evidence="1">Multi-pass membrane protein</topology>
    </subcellularLocation>
    <subcellularLocation>
        <location evidence="8">Membrane</location>
        <topology evidence="8">Multi-pass membrane protein</topology>
    </subcellularLocation>
</comment>
<dbReference type="PROSITE" id="PS01023">
    <property type="entry name" value="PTR2_2"/>
    <property type="match status" value="1"/>
</dbReference>
<dbReference type="EMBL" id="JAJA02000001">
    <property type="protein sequence ID" value="KWS06520.1"/>
    <property type="molecule type" value="Genomic_DNA"/>
</dbReference>
<keyword evidence="3" id="KW-1003">Cell membrane</keyword>
<evidence type="ECO:0000256" key="8">
    <source>
        <dbReference type="RuleBase" id="RU003755"/>
    </source>
</evidence>
<proteinExistence type="inferred from homology"/>
<dbReference type="InterPro" id="IPR005279">
    <property type="entry name" value="Dipep/tripep_permease"/>
</dbReference>
<dbReference type="AlphaFoldDB" id="A0A108UCC9"/>
<evidence type="ECO:0000256" key="4">
    <source>
        <dbReference type="ARBA" id="ARBA00022692"/>
    </source>
</evidence>
<dbReference type="Pfam" id="PF00854">
    <property type="entry name" value="PTR2"/>
    <property type="match status" value="1"/>
</dbReference>
<dbReference type="NCBIfam" id="TIGR00924">
    <property type="entry name" value="yjdL_sub1_fam"/>
    <property type="match status" value="1"/>
</dbReference>
<feature type="transmembrane region" description="Helical" evidence="9">
    <location>
        <begin position="287"/>
        <end position="305"/>
    </location>
</feature>
<feature type="transmembrane region" description="Helical" evidence="9">
    <location>
        <begin position="70"/>
        <end position="89"/>
    </location>
</feature>
<keyword evidence="2 8" id="KW-0813">Transport</keyword>
<evidence type="ECO:0000256" key="6">
    <source>
        <dbReference type="ARBA" id="ARBA00022989"/>
    </source>
</evidence>
<dbReference type="Proteomes" id="UP000023435">
    <property type="component" value="Unassembled WGS sequence"/>
</dbReference>
<dbReference type="Gene3D" id="1.20.1250.20">
    <property type="entry name" value="MFS general substrate transporter like domains"/>
    <property type="match status" value="1"/>
</dbReference>
<feature type="transmembrane region" description="Helical" evidence="9">
    <location>
        <begin position="192"/>
        <end position="212"/>
    </location>
</feature>
<name>A0A108UCC9_9GAMM</name>
<organism evidence="10 11">
    <name type="scientific">Lysobacter capsici AZ78</name>
    <dbReference type="NCBI Taxonomy" id="1444315"/>
    <lineage>
        <taxon>Bacteria</taxon>
        <taxon>Pseudomonadati</taxon>
        <taxon>Pseudomonadota</taxon>
        <taxon>Gammaproteobacteria</taxon>
        <taxon>Lysobacterales</taxon>
        <taxon>Lysobacteraceae</taxon>
        <taxon>Lysobacter</taxon>
    </lineage>
</organism>
<sequence>MSGAAPATQGTAPIPDFSQRLGHPKPLWMLFMTEFWERFAFYGIRWALVLYIVHQFHGGDASGEASANRVYGAYLALVYAAAIFGGYVADRILGYQRSILLGAVIMATGLFMIALPNEQIFKLGLATIICGNGLFKPNISTMVGKLYSTGDERRDSGFTIFYMGINLGAMVAPLLTQWLAKKIFGSETLPDYKMVFLSAGVGMLISLVWFWFGRQQLQGIGRPPEGKAEKAKVLYVFLGALVAIPIVYFLLAMGANALQGVLTAMFLGLCGLLLVEGFREGSVQRDKVIAMLIIFTFNILFWMFFEQAGSSFTFLADKIVNRDIFGASMADFVFSISGERVFPTAWFQSVNSVAIITLAPLIAWIWVAMGRANPSIPRKFGLGLIFNGLAFLLLMFALTKLVGEAGKIPFWTLFAVYWIQSIGELCLSPIGLSMVTKLAPVRLVGFGMGGWFLSTGIGNNLSGIFAGVVSGEGGMTTASALSGYTFGFWALVGAGGLLFLVAPLVQKLMHGVK</sequence>
<dbReference type="GO" id="GO:0005886">
    <property type="term" value="C:plasma membrane"/>
    <property type="evidence" value="ECO:0007669"/>
    <property type="project" value="UniProtKB-SubCell"/>
</dbReference>
<feature type="transmembrane region" description="Helical" evidence="9">
    <location>
        <begin position="444"/>
        <end position="466"/>
    </location>
</feature>
<dbReference type="PANTHER" id="PTHR23517">
    <property type="entry name" value="RESISTANCE PROTEIN MDTM, PUTATIVE-RELATED-RELATED"/>
    <property type="match status" value="1"/>
</dbReference>
<evidence type="ECO:0000313" key="10">
    <source>
        <dbReference type="EMBL" id="KWS06520.1"/>
    </source>
</evidence>
<dbReference type="GO" id="GO:0006857">
    <property type="term" value="P:oligopeptide transport"/>
    <property type="evidence" value="ECO:0007669"/>
    <property type="project" value="InterPro"/>
</dbReference>
<evidence type="ECO:0000256" key="7">
    <source>
        <dbReference type="ARBA" id="ARBA00023136"/>
    </source>
</evidence>
<feature type="transmembrane region" description="Helical" evidence="9">
    <location>
        <begin position="257"/>
        <end position="275"/>
    </location>
</feature>
<feature type="transmembrane region" description="Helical" evidence="9">
    <location>
        <begin position="410"/>
        <end position="432"/>
    </location>
</feature>
<keyword evidence="4 8" id="KW-0812">Transmembrane</keyword>
<feature type="transmembrane region" description="Helical" evidence="9">
    <location>
        <begin position="39"/>
        <end position="58"/>
    </location>
</feature>
<feature type="transmembrane region" description="Helical" evidence="9">
    <location>
        <begin position="345"/>
        <end position="368"/>
    </location>
</feature>
<gene>
    <name evidence="10" type="ORF">AZ78_4076</name>
</gene>
<evidence type="ECO:0000313" key="11">
    <source>
        <dbReference type="Proteomes" id="UP000023435"/>
    </source>
</evidence>
<feature type="transmembrane region" description="Helical" evidence="9">
    <location>
        <begin position="160"/>
        <end position="180"/>
    </location>
</feature>
<dbReference type="RefSeq" id="WP_036106689.1">
    <property type="nucleotide sequence ID" value="NZ_JAJA02000001.1"/>
</dbReference>
<evidence type="ECO:0000256" key="1">
    <source>
        <dbReference type="ARBA" id="ARBA00004651"/>
    </source>
</evidence>
<feature type="transmembrane region" description="Helical" evidence="9">
    <location>
        <begin position="486"/>
        <end position="505"/>
    </location>
</feature>
<keyword evidence="6 9" id="KW-1133">Transmembrane helix</keyword>
<keyword evidence="7 9" id="KW-0472">Membrane</keyword>
<dbReference type="PANTHER" id="PTHR23517:SF15">
    <property type="entry name" value="PROTON-DEPENDENT OLIGOPEPTIDE FAMILY TRANSPORT PROTEIN"/>
    <property type="match status" value="1"/>
</dbReference>
<feature type="transmembrane region" description="Helical" evidence="9">
    <location>
        <begin position="121"/>
        <end position="139"/>
    </location>
</feature>
<comment type="caution">
    <text evidence="10">The sequence shown here is derived from an EMBL/GenBank/DDBJ whole genome shotgun (WGS) entry which is preliminary data.</text>
</comment>
<dbReference type="InterPro" id="IPR050171">
    <property type="entry name" value="MFS_Transporters"/>
</dbReference>
<comment type="similarity">
    <text evidence="8">Belongs to the major facilitator superfamily. Proton-dependent oligopeptide transporter (POT/PTR) (TC 2.A.17) family.</text>
</comment>
<reference evidence="10 11" key="1">
    <citation type="journal article" date="2014" name="Genome Announc.">
        <title>Draft Genome Sequence of Lysobacter capsici AZ78, a Bacterium Antagonistic to Plant-Pathogenic Oomycetes.</title>
        <authorList>
            <person name="Puopolo G."/>
            <person name="Sonego P."/>
            <person name="Engelen K."/>
            <person name="Pertot I."/>
        </authorList>
    </citation>
    <scope>NUCLEOTIDE SEQUENCE [LARGE SCALE GENOMIC DNA]</scope>
    <source>
        <strain evidence="10 11">AZ78</strain>
    </source>
</reference>
<feature type="transmembrane region" description="Helical" evidence="9">
    <location>
        <begin position="233"/>
        <end position="251"/>
    </location>
</feature>
<dbReference type="OrthoDB" id="9772725at2"/>
<feature type="transmembrane region" description="Helical" evidence="9">
    <location>
        <begin position="98"/>
        <end position="115"/>
    </location>
</feature>